<dbReference type="AlphaFoldDB" id="A0A9N9J1K8"/>
<dbReference type="SUPFAM" id="SSF53098">
    <property type="entry name" value="Ribonuclease H-like"/>
    <property type="match status" value="1"/>
</dbReference>
<reference evidence="1" key="1">
    <citation type="submission" date="2021-06" db="EMBL/GenBank/DDBJ databases">
        <authorList>
            <person name="Kallberg Y."/>
            <person name="Tangrot J."/>
            <person name="Rosling A."/>
        </authorList>
    </citation>
    <scope>NUCLEOTIDE SEQUENCE</scope>
    <source>
        <strain evidence="1">MA453B</strain>
    </source>
</reference>
<dbReference type="Proteomes" id="UP000789405">
    <property type="component" value="Unassembled WGS sequence"/>
</dbReference>
<feature type="non-terminal residue" evidence="1">
    <location>
        <position position="164"/>
    </location>
</feature>
<proteinExistence type="predicted"/>
<accession>A0A9N9J1K8</accession>
<name>A0A9N9J1K8_9GLOM</name>
<dbReference type="OrthoDB" id="6343797at2759"/>
<comment type="caution">
    <text evidence="1">The sequence shown here is derived from an EMBL/GenBank/DDBJ whole genome shotgun (WGS) entry which is preliminary data.</text>
</comment>
<dbReference type="InterPro" id="IPR036397">
    <property type="entry name" value="RNaseH_sf"/>
</dbReference>
<evidence type="ECO:0000313" key="2">
    <source>
        <dbReference type="Proteomes" id="UP000789405"/>
    </source>
</evidence>
<keyword evidence="2" id="KW-1185">Reference proteome</keyword>
<gene>
    <name evidence="1" type="ORF">DERYTH_LOCUS17676</name>
</gene>
<dbReference type="GO" id="GO:0003676">
    <property type="term" value="F:nucleic acid binding"/>
    <property type="evidence" value="ECO:0007669"/>
    <property type="project" value="InterPro"/>
</dbReference>
<protein>
    <submittedName>
        <fullName evidence="1">19699_t:CDS:1</fullName>
    </submittedName>
</protein>
<sequence length="164" mass="19319">YSKITKPNTIHQCDLIEIPYDMNTDSLDGNPIFYYVLLVIDCVTRYKDFVFLMSKSSEEVAKAFKSKYDNPDNPLNWPRLLQYDEDREFIGSVTLIIDEHNVNIRRIKYVIEFLLPTSKRCRECKRFARKIVDNMNDTPTRLIGMNGSYWKEAECMQGASYKSF</sequence>
<evidence type="ECO:0000313" key="1">
    <source>
        <dbReference type="EMBL" id="CAG8759457.1"/>
    </source>
</evidence>
<organism evidence="1 2">
    <name type="scientific">Dentiscutata erythropus</name>
    <dbReference type="NCBI Taxonomy" id="1348616"/>
    <lineage>
        <taxon>Eukaryota</taxon>
        <taxon>Fungi</taxon>
        <taxon>Fungi incertae sedis</taxon>
        <taxon>Mucoromycota</taxon>
        <taxon>Glomeromycotina</taxon>
        <taxon>Glomeromycetes</taxon>
        <taxon>Diversisporales</taxon>
        <taxon>Gigasporaceae</taxon>
        <taxon>Dentiscutata</taxon>
    </lineage>
</organism>
<dbReference type="InterPro" id="IPR012337">
    <property type="entry name" value="RNaseH-like_sf"/>
</dbReference>
<dbReference type="EMBL" id="CAJVPY010016922">
    <property type="protein sequence ID" value="CAG8759457.1"/>
    <property type="molecule type" value="Genomic_DNA"/>
</dbReference>
<dbReference type="Gene3D" id="3.30.420.10">
    <property type="entry name" value="Ribonuclease H-like superfamily/Ribonuclease H"/>
    <property type="match status" value="1"/>
</dbReference>